<dbReference type="KEGG" id="dmi:Desmer_3220"/>
<dbReference type="EMBL" id="CP003629">
    <property type="protein sequence ID" value="AFQ45100.1"/>
    <property type="molecule type" value="Genomic_DNA"/>
</dbReference>
<dbReference type="Pfam" id="PF14488">
    <property type="entry name" value="DUF4434"/>
    <property type="match status" value="1"/>
</dbReference>
<dbReference type="eggNOG" id="ENOG502Z7X1">
    <property type="taxonomic scope" value="Bacteria"/>
</dbReference>
<evidence type="ECO:0000313" key="2">
    <source>
        <dbReference type="EMBL" id="AFQ45100.1"/>
    </source>
</evidence>
<keyword evidence="3" id="KW-1185">Reference proteome</keyword>
<dbReference type="RefSeq" id="WP_014904009.1">
    <property type="nucleotide sequence ID" value="NC_018515.1"/>
</dbReference>
<organism evidence="2 3">
    <name type="scientific">Desulfosporosinus meridiei (strain ATCC BAA-275 / DSM 13257 / KCTC 12902 / NCIMB 13706 / S10)</name>
    <dbReference type="NCBI Taxonomy" id="768704"/>
    <lineage>
        <taxon>Bacteria</taxon>
        <taxon>Bacillati</taxon>
        <taxon>Bacillota</taxon>
        <taxon>Clostridia</taxon>
        <taxon>Eubacteriales</taxon>
        <taxon>Desulfitobacteriaceae</taxon>
        <taxon>Desulfosporosinus</taxon>
    </lineage>
</organism>
<protein>
    <recommendedName>
        <fullName evidence="1">DUF4434 domain-containing protein</fullName>
    </recommendedName>
</protein>
<gene>
    <name evidence="2" type="ordered locus">Desmer_3220</name>
</gene>
<sequence>MNLQRKIIKILVLTLILNLTMVTAVMAKQPKTTTLPPPPQTLPGVKPIFGSSFIQYWYAQDWDLNRWTQELSMLQNTGINEIILQDIADTKAMYAAYPTKIPGYALNDVDMVGNALTAADSLNMKVRIGLGFNGDWWKVNASNMNWLNVEASKNKLIVDEIVDVYGTHPSLGGWYIPYEFSQLSARSRIHQVNLNNFYKQITAEIQLKSTLNIMVAPFYNSKYSYLVSLSGWTKMLKNILNGTGIHIVALQDSVGAGYNTISQAKNLFRYTKTATDAMGMTLYADNETYTSKSSSNVTATQSDIQERISAAAPYVQGFIAFSIDHYQNKNETSQVSNYNYYFNYYLRYK</sequence>
<proteinExistence type="predicted"/>
<reference evidence="2 3" key="1">
    <citation type="journal article" date="2012" name="J. Bacteriol.">
        <title>Complete genome sequences of Desulfosporosinus orientis DSM765T, Desulfosporosinus youngiae DSM17734T, Desulfosporosinus meridiei DSM13257T, and Desulfosporosinus acidiphilus DSM22704T.</title>
        <authorList>
            <person name="Pester M."/>
            <person name="Brambilla E."/>
            <person name="Alazard D."/>
            <person name="Rattei T."/>
            <person name="Weinmaier T."/>
            <person name="Han J."/>
            <person name="Lucas S."/>
            <person name="Lapidus A."/>
            <person name="Cheng J.F."/>
            <person name="Goodwin L."/>
            <person name="Pitluck S."/>
            <person name="Peters L."/>
            <person name="Ovchinnikova G."/>
            <person name="Teshima H."/>
            <person name="Detter J.C."/>
            <person name="Han C.S."/>
            <person name="Tapia R."/>
            <person name="Land M.L."/>
            <person name="Hauser L."/>
            <person name="Kyrpides N.C."/>
            <person name="Ivanova N.N."/>
            <person name="Pagani I."/>
            <person name="Huntmann M."/>
            <person name="Wei C.L."/>
            <person name="Davenport K.W."/>
            <person name="Daligault H."/>
            <person name="Chain P.S."/>
            <person name="Chen A."/>
            <person name="Mavromatis K."/>
            <person name="Markowitz V."/>
            <person name="Szeto E."/>
            <person name="Mikhailova N."/>
            <person name="Pati A."/>
            <person name="Wagner M."/>
            <person name="Woyke T."/>
            <person name="Ollivier B."/>
            <person name="Klenk H.P."/>
            <person name="Spring S."/>
            <person name="Loy A."/>
        </authorList>
    </citation>
    <scope>NUCLEOTIDE SEQUENCE [LARGE SCALE GENOMIC DNA]</scope>
    <source>
        <strain evidence="3">ATCC BAA-275 / DSM 13257 / NCIMB 13706 / S10</strain>
    </source>
</reference>
<name>J7ITR1_DESMD</name>
<accession>J7ITR1</accession>
<dbReference type="Proteomes" id="UP000005262">
    <property type="component" value="Chromosome"/>
</dbReference>
<dbReference type="OrthoDB" id="6044697at2"/>
<evidence type="ECO:0000259" key="1">
    <source>
        <dbReference type="Pfam" id="PF14488"/>
    </source>
</evidence>
<dbReference type="InterPro" id="IPR027849">
    <property type="entry name" value="DUF4434"/>
</dbReference>
<evidence type="ECO:0000313" key="3">
    <source>
        <dbReference type="Proteomes" id="UP000005262"/>
    </source>
</evidence>
<reference evidence="3" key="2">
    <citation type="submission" date="2012-08" db="EMBL/GenBank/DDBJ databases">
        <title>Finished genome of Desulfosporosinus meridiei DSM 13257.</title>
        <authorList>
            <person name="Huntemann M."/>
            <person name="Wei C.-L."/>
            <person name="Han J."/>
            <person name="Detter J.C."/>
            <person name="Han C."/>
            <person name="Davenport K."/>
            <person name="Daligault H."/>
            <person name="Erkkila T."/>
            <person name="Gu W."/>
            <person name="Munk A.C.C."/>
            <person name="Teshima H."/>
            <person name="Xu Y."/>
            <person name="Chain P."/>
            <person name="Tapia R."/>
            <person name="Chen A."/>
            <person name="Krypides N."/>
            <person name="Mavromatis K."/>
            <person name="Markowitz V."/>
            <person name="Szeto E."/>
            <person name="Ivanova N."/>
            <person name="Mikhailova N."/>
            <person name="Ovchinnikova G."/>
            <person name="Pagani I."/>
            <person name="Pati A."/>
            <person name="Goodwin L."/>
            <person name="Peters L."/>
            <person name="Pitluck S."/>
            <person name="Woyke T."/>
            <person name="Pester M."/>
            <person name="Spring S."/>
            <person name="Ollivier B."/>
            <person name="Rattei T."/>
            <person name="Klenk H.-P."/>
            <person name="Wagner M."/>
            <person name="Loy A."/>
        </authorList>
    </citation>
    <scope>NUCLEOTIDE SEQUENCE [LARGE SCALE GENOMIC DNA]</scope>
    <source>
        <strain evidence="3">ATCC BAA-275 / DSM 13257 / NCIMB 13706 / S10</strain>
    </source>
</reference>
<dbReference type="STRING" id="768704.Desmer_3220"/>
<dbReference type="AlphaFoldDB" id="J7ITR1"/>
<dbReference type="Gene3D" id="3.20.20.80">
    <property type="entry name" value="Glycosidases"/>
    <property type="match status" value="1"/>
</dbReference>
<dbReference type="HOGENOM" id="CLU_068229_0_0_9"/>
<feature type="domain" description="DUF4434" evidence="1">
    <location>
        <begin position="52"/>
        <end position="329"/>
    </location>
</feature>